<gene>
    <name evidence="6" type="ORF">Nepgr_032070</name>
</gene>
<dbReference type="GO" id="GO:0003723">
    <property type="term" value="F:RNA binding"/>
    <property type="evidence" value="ECO:0007669"/>
    <property type="project" value="InterPro"/>
</dbReference>
<evidence type="ECO:0000256" key="2">
    <source>
        <dbReference type="ARBA" id="ARBA00022737"/>
    </source>
</evidence>
<dbReference type="Gene3D" id="1.25.40.10">
    <property type="entry name" value="Tetratricopeptide repeat domain"/>
    <property type="match status" value="4"/>
</dbReference>
<keyword evidence="2" id="KW-0677">Repeat</keyword>
<dbReference type="GO" id="GO:0008270">
    <property type="term" value="F:zinc ion binding"/>
    <property type="evidence" value="ECO:0007669"/>
    <property type="project" value="InterPro"/>
</dbReference>
<dbReference type="InterPro" id="IPR002885">
    <property type="entry name" value="PPR_rpt"/>
</dbReference>
<dbReference type="InterPro" id="IPR032867">
    <property type="entry name" value="DYW_dom"/>
</dbReference>
<dbReference type="FunFam" id="1.25.40.10:FF:000344">
    <property type="entry name" value="Pentatricopeptide repeat-containing protein"/>
    <property type="match status" value="1"/>
</dbReference>
<dbReference type="InterPro" id="IPR011990">
    <property type="entry name" value="TPR-like_helical_dom_sf"/>
</dbReference>
<dbReference type="Proteomes" id="UP001279734">
    <property type="component" value="Unassembled WGS sequence"/>
</dbReference>
<reference evidence="6" key="1">
    <citation type="submission" date="2023-05" db="EMBL/GenBank/DDBJ databases">
        <title>Nepenthes gracilis genome sequencing.</title>
        <authorList>
            <person name="Fukushima K."/>
        </authorList>
    </citation>
    <scope>NUCLEOTIDE SEQUENCE</scope>
    <source>
        <strain evidence="6">SING2019-196</strain>
    </source>
</reference>
<dbReference type="PANTHER" id="PTHR47926:SF500">
    <property type="entry name" value="REPEAT-CONTAINING PROTEIN, PUTATIVE-RELATED"/>
    <property type="match status" value="1"/>
</dbReference>
<comment type="caution">
    <text evidence="6">The sequence shown here is derived from an EMBL/GenBank/DDBJ whole genome shotgun (WGS) entry which is preliminary data.</text>
</comment>
<dbReference type="AlphaFoldDB" id="A0AAD3TK58"/>
<dbReference type="InterPro" id="IPR046960">
    <property type="entry name" value="PPR_At4g14850-like_plant"/>
</dbReference>
<dbReference type="InterPro" id="IPR046848">
    <property type="entry name" value="E_motif"/>
</dbReference>
<dbReference type="Pfam" id="PF14432">
    <property type="entry name" value="DYW_deaminase"/>
    <property type="match status" value="1"/>
</dbReference>
<dbReference type="Pfam" id="PF20431">
    <property type="entry name" value="E_motif"/>
    <property type="match status" value="1"/>
</dbReference>
<name>A0AAD3TK58_NEPGR</name>
<feature type="repeat" description="PPR" evidence="4">
    <location>
        <begin position="322"/>
        <end position="352"/>
    </location>
</feature>
<feature type="repeat" description="PPR" evidence="4">
    <location>
        <begin position="353"/>
        <end position="387"/>
    </location>
</feature>
<evidence type="ECO:0000256" key="3">
    <source>
        <dbReference type="ARBA" id="ARBA00061659"/>
    </source>
</evidence>
<dbReference type="GO" id="GO:0009451">
    <property type="term" value="P:RNA modification"/>
    <property type="evidence" value="ECO:0007669"/>
    <property type="project" value="InterPro"/>
</dbReference>
<feature type="repeat" description="PPR" evidence="4">
    <location>
        <begin position="388"/>
        <end position="418"/>
    </location>
</feature>
<dbReference type="PANTHER" id="PTHR47926">
    <property type="entry name" value="PENTATRICOPEPTIDE REPEAT-CONTAINING PROTEIN"/>
    <property type="match status" value="1"/>
</dbReference>
<comment type="similarity">
    <text evidence="3">Belongs to the PPR family. PCMP-E subfamily.</text>
</comment>
<keyword evidence="7" id="KW-1185">Reference proteome</keyword>
<sequence>MATSIISLSTHLTLTTISSKTTVNSGFHKQKQNPPHKNCTSLLSKLKSLSKSGKLDEALSLLETSISTPDRTKSAIEAYSALLHACISRKSLDHGQRLYLHLLLSKDKGYENMLKIPTLRAKLITLFSVCGRIDDARRVFNDGHDVQEPASEPVWVAMAIGYLKNGCPNDALLAYSEMLGASVAPSNFSFSVAFKACSELGDLRLGRAVHAQILKSSEEADQVLNNAVLWFYSECGSADAALQMFDKMPERNVVSWNSLIASFVSRDDISRALDTFRRMQGRREGFSWVTLTIILPACARVTGLLSGKEVHCQILKSAMKPDVLVLNSLMDMYSKCGEWELCRRVFDRMKSKDLTSWNTMLTGYAVNGETSRAMVLFEEMIESGLSSDAVTFIALLSGCSHAGLIDHGLRLFDRMKNEFQVSPTVEHYACLVDMLGRIGRIKEALEIAETMPISPSGSVWGSLLNSCRLHSNVSIGELASSRLFELEPNNPGNYVVLSNIYANAGMWESVKRVRKMMESRDMEKEAGCSWIQVKSRVHSFIASGSFKFRHSPEYIKLWSELEEAMAAAGYVANTSVVLHDINDEMKSMWVCGHSERLAVMFGLIHTGSGMPIRITKNIRVCIDCHSWVKFVSGVTKRVIVLRDTHRFHHFTHGLCSCNDYW</sequence>
<evidence type="ECO:0000256" key="4">
    <source>
        <dbReference type="PROSITE-ProRule" id="PRU00708"/>
    </source>
</evidence>
<proteinExistence type="inferred from homology"/>
<dbReference type="PROSITE" id="PS51375">
    <property type="entry name" value="PPR"/>
    <property type="match status" value="4"/>
</dbReference>
<evidence type="ECO:0000259" key="5">
    <source>
        <dbReference type="Pfam" id="PF14432"/>
    </source>
</evidence>
<feature type="domain" description="DYW" evidence="5">
    <location>
        <begin position="569"/>
        <end position="661"/>
    </location>
</feature>
<dbReference type="Pfam" id="PF01535">
    <property type="entry name" value="PPR"/>
    <property type="match status" value="3"/>
</dbReference>
<protein>
    <recommendedName>
        <fullName evidence="5">DYW domain-containing protein</fullName>
    </recommendedName>
</protein>
<evidence type="ECO:0000256" key="1">
    <source>
        <dbReference type="ARBA" id="ARBA00006643"/>
    </source>
</evidence>
<comment type="similarity">
    <text evidence="1">Belongs to the PPR family. PCMP-H subfamily.</text>
</comment>
<dbReference type="EMBL" id="BSYO01000038">
    <property type="protein sequence ID" value="GMH30227.1"/>
    <property type="molecule type" value="Genomic_DNA"/>
</dbReference>
<dbReference type="FunFam" id="1.25.40.10:FF:000031">
    <property type="entry name" value="Pentatricopeptide repeat-containing protein mitochondrial"/>
    <property type="match status" value="1"/>
</dbReference>
<evidence type="ECO:0000313" key="7">
    <source>
        <dbReference type="Proteomes" id="UP001279734"/>
    </source>
</evidence>
<organism evidence="6 7">
    <name type="scientific">Nepenthes gracilis</name>
    <name type="common">Slender pitcher plant</name>
    <dbReference type="NCBI Taxonomy" id="150966"/>
    <lineage>
        <taxon>Eukaryota</taxon>
        <taxon>Viridiplantae</taxon>
        <taxon>Streptophyta</taxon>
        <taxon>Embryophyta</taxon>
        <taxon>Tracheophyta</taxon>
        <taxon>Spermatophyta</taxon>
        <taxon>Magnoliopsida</taxon>
        <taxon>eudicotyledons</taxon>
        <taxon>Gunneridae</taxon>
        <taxon>Pentapetalae</taxon>
        <taxon>Caryophyllales</taxon>
        <taxon>Nepenthaceae</taxon>
        <taxon>Nepenthes</taxon>
    </lineage>
</organism>
<feature type="repeat" description="PPR" evidence="4">
    <location>
        <begin position="252"/>
        <end position="282"/>
    </location>
</feature>
<dbReference type="Pfam" id="PF13041">
    <property type="entry name" value="PPR_2"/>
    <property type="match status" value="1"/>
</dbReference>
<dbReference type="NCBIfam" id="TIGR00756">
    <property type="entry name" value="PPR"/>
    <property type="match status" value="4"/>
</dbReference>
<evidence type="ECO:0000313" key="6">
    <source>
        <dbReference type="EMBL" id="GMH30227.1"/>
    </source>
</evidence>
<accession>A0AAD3TK58</accession>
<dbReference type="FunFam" id="1.25.40.10:FF:000280">
    <property type="entry name" value="Pentatricopeptide repeat-containing protein"/>
    <property type="match status" value="1"/>
</dbReference>